<reference evidence="1 2" key="1">
    <citation type="submission" date="2015-04" db="EMBL/GenBank/DDBJ databases">
        <title>Complete Sequence for the Genome of the Thioalkalivibrio versutus D301.</title>
        <authorList>
            <person name="Mu T."/>
            <person name="Zhou J."/>
            <person name="Xu X."/>
        </authorList>
    </citation>
    <scope>NUCLEOTIDE SEQUENCE [LARGE SCALE GENOMIC DNA]</scope>
    <source>
        <strain evidence="1 2">D301</strain>
    </source>
</reference>
<dbReference type="PANTHER" id="PTHR40031">
    <property type="entry name" value="HYPOTHETICAL MEMBRANE SPANNING PROTEIN"/>
    <property type="match status" value="1"/>
</dbReference>
<gene>
    <name evidence="1" type="ORF">TVD_09555</name>
</gene>
<dbReference type="STRING" id="106634.TVD_09555"/>
<dbReference type="KEGG" id="tvr:TVD_09555"/>
<organism evidence="1 2">
    <name type="scientific">Thioalkalivibrio versutus</name>
    <dbReference type="NCBI Taxonomy" id="106634"/>
    <lineage>
        <taxon>Bacteria</taxon>
        <taxon>Pseudomonadati</taxon>
        <taxon>Pseudomonadota</taxon>
        <taxon>Gammaproteobacteria</taxon>
        <taxon>Chromatiales</taxon>
        <taxon>Ectothiorhodospiraceae</taxon>
        <taxon>Thioalkalivibrio</taxon>
    </lineage>
</organism>
<proteinExistence type="predicted"/>
<evidence type="ECO:0000313" key="1">
    <source>
        <dbReference type="EMBL" id="AKJ95588.1"/>
    </source>
</evidence>
<keyword evidence="2" id="KW-1185">Reference proteome</keyword>
<dbReference type="Pfam" id="PF04307">
    <property type="entry name" value="YdjM"/>
    <property type="match status" value="1"/>
</dbReference>
<keyword evidence="1" id="KW-0378">Hydrolase</keyword>
<dbReference type="RefSeq" id="WP_018649829.1">
    <property type="nucleotide sequence ID" value="NZ_CP011367.1"/>
</dbReference>
<sequence>MDPVTQASLGAVVGGLTLGSRLGRKAILLGAAVAIVPDLDVLIAYGDDVSDFIYHRGFSHSLLVHLLVATGVAGLLARIPATRDIGFGRWWWFLFLVLSTHVLLDALTTYGTQLFWPFAGPVGTASIFVIDPLYTLPLLVAAIGALFYRFAPRLLVAGLVLSTAYAGSGLALKVWIDHRIQPALIAMDLQDQPRMVQPTPFNLLLWRITVVDDDQFLEAWVGIFDQPIRPDFEAFERGAHLQEEALALEDGQRLQWFAGDFLRFHRAEHTDAPDRLVVTDLRLGAPGFFPFGFEIAEERDGDWQPITSRQVRETGPREDAIRAIATRIIDPEGAPCLMDLAEPDYAITRPPPRCRLQMP</sequence>
<dbReference type="GO" id="GO:0016787">
    <property type="term" value="F:hydrolase activity"/>
    <property type="evidence" value="ECO:0007669"/>
    <property type="project" value="UniProtKB-KW"/>
</dbReference>
<accession>A0A0G3G2W6</accession>
<evidence type="ECO:0000313" key="2">
    <source>
        <dbReference type="Proteomes" id="UP000064201"/>
    </source>
</evidence>
<dbReference type="InterPro" id="IPR007404">
    <property type="entry name" value="YdjM-like"/>
</dbReference>
<dbReference type="AlphaFoldDB" id="A0A0G3G2W6"/>
<dbReference type="EMBL" id="CP011367">
    <property type="protein sequence ID" value="AKJ95588.1"/>
    <property type="molecule type" value="Genomic_DNA"/>
</dbReference>
<dbReference type="PATRIC" id="fig|106634.4.peg.1957"/>
<dbReference type="Proteomes" id="UP000064201">
    <property type="component" value="Chromosome"/>
</dbReference>
<dbReference type="InterPro" id="IPR053170">
    <property type="entry name" value="Transcription_regulator"/>
</dbReference>
<protein>
    <submittedName>
        <fullName evidence="1">Hydrolase</fullName>
    </submittedName>
</protein>
<dbReference type="OrthoDB" id="9781927at2"/>
<name>A0A0G3G2W6_9GAMM</name>
<dbReference type="PANTHER" id="PTHR40031:SF1">
    <property type="entry name" value="MEMBRANE-BOUND METAL-DEPENDENT HYDROLASE"/>
    <property type="match status" value="1"/>
</dbReference>